<dbReference type="AlphaFoldDB" id="A0A119VNY9"/>
<protein>
    <recommendedName>
        <fullName evidence="4">Type II secretion system protein</fullName>
    </recommendedName>
</protein>
<evidence type="ECO:0008006" key="4">
    <source>
        <dbReference type="Google" id="ProtNLM"/>
    </source>
</evidence>
<accession>A0A119VNY9</accession>
<comment type="caution">
    <text evidence="2">The sequence shown here is derived from an EMBL/GenBank/DDBJ whole genome shotgun (WGS) entry which is preliminary data.</text>
</comment>
<keyword evidence="1" id="KW-1133">Transmembrane helix</keyword>
<organism evidence="2 3">
    <name type="scientific">Burkholderia territorii</name>
    <dbReference type="NCBI Taxonomy" id="1503055"/>
    <lineage>
        <taxon>Bacteria</taxon>
        <taxon>Pseudomonadati</taxon>
        <taxon>Pseudomonadota</taxon>
        <taxon>Betaproteobacteria</taxon>
        <taxon>Burkholderiales</taxon>
        <taxon>Burkholderiaceae</taxon>
        <taxon>Burkholderia</taxon>
        <taxon>Burkholderia cepacia complex</taxon>
    </lineage>
</organism>
<dbReference type="EMBL" id="LPLZ01000017">
    <property type="protein sequence ID" value="KWN22008.1"/>
    <property type="molecule type" value="Genomic_DNA"/>
</dbReference>
<feature type="transmembrane region" description="Helical" evidence="1">
    <location>
        <begin position="12"/>
        <end position="31"/>
    </location>
</feature>
<sequence length="209" mass="21957">MLRVRTRSEGFSVLELAIVLVIVAFVVTLGIRLQQSSQQARVTTIERARLTQAHQVVVRFALTQHRLPCPDTTANGGGVEAQSGGICASSTGWLPYVTLGMPIPTGQGTDARMRYGVYRGATSSATLTATELESALASALPQPPDTAFPYVPTRAGCTVAQLNPAFALAISDGPQEAMNRCFEDSVGLSATLTDVEGVADLLAKVHAGT</sequence>
<dbReference type="SUPFAM" id="SSF54523">
    <property type="entry name" value="Pili subunits"/>
    <property type="match status" value="1"/>
</dbReference>
<keyword evidence="1" id="KW-0812">Transmembrane</keyword>
<keyword evidence="1" id="KW-0472">Membrane</keyword>
<proteinExistence type="predicted"/>
<gene>
    <name evidence="2" type="ORF">WT83_04875</name>
</gene>
<dbReference type="RefSeq" id="WP_060346266.1">
    <property type="nucleotide sequence ID" value="NZ_LPLZ01000017.1"/>
</dbReference>
<reference evidence="2 3" key="1">
    <citation type="submission" date="2015-11" db="EMBL/GenBank/DDBJ databases">
        <title>Expanding the genomic diversity of Burkholderia species for the development of highly accurate diagnostics.</title>
        <authorList>
            <person name="Sahl J."/>
            <person name="Keim P."/>
            <person name="Wagner D."/>
        </authorList>
    </citation>
    <scope>NUCLEOTIDE SEQUENCE [LARGE SCALE GENOMIC DNA]</scope>
    <source>
        <strain evidence="2 3">MSMB793WGS</strain>
    </source>
</reference>
<dbReference type="Proteomes" id="UP000068016">
    <property type="component" value="Unassembled WGS sequence"/>
</dbReference>
<name>A0A119VNY9_9BURK</name>
<dbReference type="InterPro" id="IPR045584">
    <property type="entry name" value="Pilin-like"/>
</dbReference>
<evidence type="ECO:0000313" key="3">
    <source>
        <dbReference type="Proteomes" id="UP000068016"/>
    </source>
</evidence>
<evidence type="ECO:0000256" key="1">
    <source>
        <dbReference type="SAM" id="Phobius"/>
    </source>
</evidence>
<evidence type="ECO:0000313" key="2">
    <source>
        <dbReference type="EMBL" id="KWN22008.1"/>
    </source>
</evidence>